<sequence length="109" mass="12274">MEIKIKHTPGPSDRTNLLADVRAITRPRLDVPSLPSTLQRTETISGALRSLLAEFQSDEREAIRVMRRLGTRLLADEPQGELSPYTAWQHLVNLARCTEALLDVDARSR</sequence>
<comment type="caution">
    <text evidence="1">The sequence shown here is derived from an EMBL/GenBank/DDBJ whole genome shotgun (WGS) entry which is preliminary data.</text>
</comment>
<dbReference type="EMBL" id="MRYD01000014">
    <property type="protein sequence ID" value="OSZ61548.1"/>
    <property type="molecule type" value="Genomic_DNA"/>
</dbReference>
<protein>
    <recommendedName>
        <fullName evidence="3">Prevent-host-death family protein</fullName>
    </recommendedName>
</protein>
<organism evidence="1 2">
    <name type="scientific">Streptomyces pharetrae CZA14</name>
    <dbReference type="NCBI Taxonomy" id="1144883"/>
    <lineage>
        <taxon>Bacteria</taxon>
        <taxon>Bacillati</taxon>
        <taxon>Actinomycetota</taxon>
        <taxon>Actinomycetes</taxon>
        <taxon>Kitasatosporales</taxon>
        <taxon>Streptomycetaceae</taxon>
        <taxon>Streptomyces</taxon>
    </lineage>
</organism>
<keyword evidence="2" id="KW-1185">Reference proteome</keyword>
<proteinExistence type="predicted"/>
<dbReference type="RefSeq" id="WP_086168096.1">
    <property type="nucleotide sequence ID" value="NZ_MRYD01000014.1"/>
</dbReference>
<reference evidence="1 2" key="1">
    <citation type="submission" date="2016-12" db="EMBL/GenBank/DDBJ databases">
        <title>Genome Mining:The Detection of Biosynthetic Gene Clusters to Aid in the Expression of Curamycin A produced by Streptomyces sp. strain CZA14.</title>
        <authorList>
            <person name="Durrell K.A."/>
            <person name="Kirby B.M."/>
            <person name="Khan W."/>
            <person name="Mthethwa T."/>
            <person name="Le Roes-Hill M."/>
        </authorList>
    </citation>
    <scope>NUCLEOTIDE SEQUENCE [LARGE SCALE GENOMIC DNA]</scope>
    <source>
        <strain evidence="1 2">CZA14</strain>
    </source>
</reference>
<name>A0ABX3YNN6_9ACTN</name>
<evidence type="ECO:0000313" key="1">
    <source>
        <dbReference type="EMBL" id="OSZ61548.1"/>
    </source>
</evidence>
<evidence type="ECO:0008006" key="3">
    <source>
        <dbReference type="Google" id="ProtNLM"/>
    </source>
</evidence>
<accession>A0ABX3YNN6</accession>
<gene>
    <name evidence="1" type="ORF">OQI_04910</name>
</gene>
<evidence type="ECO:0000313" key="2">
    <source>
        <dbReference type="Proteomes" id="UP000194266"/>
    </source>
</evidence>
<dbReference type="Proteomes" id="UP000194266">
    <property type="component" value="Unassembled WGS sequence"/>
</dbReference>